<dbReference type="OrthoDB" id="18915at2759"/>
<reference evidence="9" key="1">
    <citation type="submission" date="2020-08" db="EMBL/GenBank/DDBJ databases">
        <title>Chromosome-level assembly of Southern catfish (Silurus meridionalis) provides insights into visual adaptation to the nocturnal and benthic lifestyles.</title>
        <authorList>
            <person name="Zhang Y."/>
            <person name="Wang D."/>
            <person name="Peng Z."/>
        </authorList>
    </citation>
    <scope>NUCLEOTIDE SEQUENCE</scope>
    <source>
        <strain evidence="9">SWU-2019-XX</strain>
        <tissue evidence="9">Muscle</tissue>
    </source>
</reference>
<gene>
    <name evidence="9" type="ORF">HF521_021666</name>
</gene>
<keyword evidence="4" id="KW-0645">Protease</keyword>
<evidence type="ECO:0000259" key="8">
    <source>
        <dbReference type="PROSITE" id="PS50802"/>
    </source>
</evidence>
<dbReference type="EC" id="3.4.19.12" evidence="3"/>
<dbReference type="Gene3D" id="3.30.200.60">
    <property type="entry name" value="Peptidase C65 Otubain, subdomain 1"/>
    <property type="match status" value="1"/>
</dbReference>
<dbReference type="PANTHER" id="PTHR12931">
    <property type="entry name" value="UBIQUITIN THIOLESTERASE PROTEIN OTUB"/>
    <property type="match status" value="1"/>
</dbReference>
<dbReference type="SUPFAM" id="SSF54001">
    <property type="entry name" value="Cysteine proteinases"/>
    <property type="match status" value="1"/>
</dbReference>
<dbReference type="FunFam" id="1.20.1300.20:FF:000001">
    <property type="entry name" value="Ubiquitin thioesterase OTUB1"/>
    <property type="match status" value="1"/>
</dbReference>
<dbReference type="InterPro" id="IPR042468">
    <property type="entry name" value="Peptidase_C65_otubain_sub1"/>
</dbReference>
<dbReference type="EMBL" id="JABFDY010000008">
    <property type="protein sequence ID" value="KAF7704594.1"/>
    <property type="molecule type" value="Genomic_DNA"/>
</dbReference>
<keyword evidence="7" id="KW-0788">Thiol protease</keyword>
<dbReference type="PROSITE" id="PS50802">
    <property type="entry name" value="OTU"/>
    <property type="match status" value="1"/>
</dbReference>
<comment type="caution">
    <text evidence="9">The sequence shown here is derived from an EMBL/GenBank/DDBJ whole genome shotgun (WGS) entry which is preliminary data.</text>
</comment>
<keyword evidence="10" id="KW-1185">Reference proteome</keyword>
<sequence length="231" mass="26750">MDTSKLVSIKEATSVQTLEASEDQKHQDICQQFGFIRRVKGDGNCFYRALCFTLVESLLYSEHTHPIERFREKLMRSQEVLLSAGFDEGAFEGLLNAFNRVLDRLETDACEETLLDLFNDQDTSDCMVQYLRLLTSAHLQCRADFFQNFVEAPNFKVYCTQEVEAMSMECDHVEILALSEELDVSLCIISMEGSDGHLTYHTIPEGSQPFLYLLYKTSHYDILYKHRDHWK</sequence>
<evidence type="ECO:0000256" key="5">
    <source>
        <dbReference type="ARBA" id="ARBA00022786"/>
    </source>
</evidence>
<name>A0A8T0BBZ2_SILME</name>
<feature type="domain" description="OTU" evidence="8">
    <location>
        <begin position="34"/>
        <end position="226"/>
    </location>
</feature>
<dbReference type="Pfam" id="PF10275">
    <property type="entry name" value="Peptidase_C65"/>
    <property type="match status" value="1"/>
</dbReference>
<organism evidence="9 10">
    <name type="scientific">Silurus meridionalis</name>
    <name type="common">Southern catfish</name>
    <name type="synonym">Silurus soldatovi meridionalis</name>
    <dbReference type="NCBI Taxonomy" id="175797"/>
    <lineage>
        <taxon>Eukaryota</taxon>
        <taxon>Metazoa</taxon>
        <taxon>Chordata</taxon>
        <taxon>Craniata</taxon>
        <taxon>Vertebrata</taxon>
        <taxon>Euteleostomi</taxon>
        <taxon>Actinopterygii</taxon>
        <taxon>Neopterygii</taxon>
        <taxon>Teleostei</taxon>
        <taxon>Ostariophysi</taxon>
        <taxon>Siluriformes</taxon>
        <taxon>Siluridae</taxon>
        <taxon>Silurus</taxon>
    </lineage>
</organism>
<dbReference type="InterPro" id="IPR019400">
    <property type="entry name" value="Peptidase_C65_otubain"/>
</dbReference>
<protein>
    <recommendedName>
        <fullName evidence="3">ubiquitinyl hydrolase 1</fullName>
        <ecNumber evidence="3">3.4.19.12</ecNumber>
    </recommendedName>
</protein>
<dbReference type="GO" id="GO:0005634">
    <property type="term" value="C:nucleus"/>
    <property type="evidence" value="ECO:0007669"/>
    <property type="project" value="TreeGrafter"/>
</dbReference>
<evidence type="ECO:0000313" key="10">
    <source>
        <dbReference type="Proteomes" id="UP000606274"/>
    </source>
</evidence>
<evidence type="ECO:0000256" key="7">
    <source>
        <dbReference type="ARBA" id="ARBA00022807"/>
    </source>
</evidence>
<evidence type="ECO:0000256" key="3">
    <source>
        <dbReference type="ARBA" id="ARBA00012759"/>
    </source>
</evidence>
<comment type="catalytic activity">
    <reaction evidence="1">
        <text>Thiol-dependent hydrolysis of ester, thioester, amide, peptide and isopeptide bonds formed by the C-terminal Gly of ubiquitin (a 76-residue protein attached to proteins as an intracellular targeting signal).</text>
        <dbReference type="EC" id="3.4.19.12"/>
    </reaction>
</comment>
<evidence type="ECO:0000256" key="2">
    <source>
        <dbReference type="ARBA" id="ARBA00006579"/>
    </source>
</evidence>
<evidence type="ECO:0000256" key="4">
    <source>
        <dbReference type="ARBA" id="ARBA00022670"/>
    </source>
</evidence>
<dbReference type="GO" id="GO:0004843">
    <property type="term" value="F:cysteine-type deubiquitinase activity"/>
    <property type="evidence" value="ECO:0007669"/>
    <property type="project" value="UniProtKB-EC"/>
</dbReference>
<dbReference type="Gene3D" id="1.20.1300.20">
    <property type="entry name" value="Peptidase C65 Otubain, subdomain 2"/>
    <property type="match status" value="1"/>
</dbReference>
<dbReference type="InterPro" id="IPR003323">
    <property type="entry name" value="OTU_dom"/>
</dbReference>
<dbReference type="GO" id="GO:0071108">
    <property type="term" value="P:protein K48-linked deubiquitination"/>
    <property type="evidence" value="ECO:0007669"/>
    <property type="project" value="TreeGrafter"/>
</dbReference>
<evidence type="ECO:0000256" key="1">
    <source>
        <dbReference type="ARBA" id="ARBA00000707"/>
    </source>
</evidence>
<evidence type="ECO:0000256" key="6">
    <source>
        <dbReference type="ARBA" id="ARBA00022801"/>
    </source>
</evidence>
<dbReference type="InterPro" id="IPR038765">
    <property type="entry name" value="Papain-like_cys_pep_sf"/>
</dbReference>
<evidence type="ECO:0000313" key="9">
    <source>
        <dbReference type="EMBL" id="KAF7704594.1"/>
    </source>
</evidence>
<proteinExistence type="inferred from homology"/>
<dbReference type="GO" id="GO:0006508">
    <property type="term" value="P:proteolysis"/>
    <property type="evidence" value="ECO:0007669"/>
    <property type="project" value="UniProtKB-KW"/>
</dbReference>
<dbReference type="GO" id="GO:2000780">
    <property type="term" value="P:negative regulation of double-strand break repair"/>
    <property type="evidence" value="ECO:0007669"/>
    <property type="project" value="TreeGrafter"/>
</dbReference>
<dbReference type="InterPro" id="IPR042467">
    <property type="entry name" value="Peptidase_C65_otubain_sub2"/>
</dbReference>
<keyword evidence="5" id="KW-0833">Ubl conjugation pathway</keyword>
<comment type="similarity">
    <text evidence="2">Belongs to the peptidase C65 family.</text>
</comment>
<dbReference type="AlphaFoldDB" id="A0A8T0BBZ2"/>
<dbReference type="GO" id="GO:0043130">
    <property type="term" value="F:ubiquitin binding"/>
    <property type="evidence" value="ECO:0007669"/>
    <property type="project" value="TreeGrafter"/>
</dbReference>
<accession>A0A8T0BBZ2</accession>
<dbReference type="Proteomes" id="UP000606274">
    <property type="component" value="Unassembled WGS sequence"/>
</dbReference>
<keyword evidence="6" id="KW-0378">Hydrolase</keyword>
<dbReference type="PANTHER" id="PTHR12931:SF15">
    <property type="entry name" value="UBIQUITIN THIOESTERASE OTUBAIN-LIKE"/>
    <property type="match status" value="1"/>
</dbReference>